<dbReference type="Pfam" id="PF01471">
    <property type="entry name" value="PG_binding_1"/>
    <property type="match status" value="1"/>
</dbReference>
<feature type="coiled-coil region" evidence="1">
    <location>
        <begin position="33"/>
        <end position="60"/>
    </location>
</feature>
<keyword evidence="1" id="KW-0175">Coiled coil</keyword>
<dbReference type="InterPro" id="IPR036366">
    <property type="entry name" value="PGBDSf"/>
</dbReference>
<dbReference type="InterPro" id="IPR002477">
    <property type="entry name" value="Peptidoglycan-bd-like"/>
</dbReference>
<dbReference type="InterPro" id="IPR036365">
    <property type="entry name" value="PGBD-like_sf"/>
</dbReference>
<name>A0A1F6XNS9_9BACT</name>
<evidence type="ECO:0000313" key="4">
    <source>
        <dbReference type="EMBL" id="OGI95743.1"/>
    </source>
</evidence>
<reference evidence="4 5" key="1">
    <citation type="journal article" date="2016" name="Nat. Commun.">
        <title>Thousands of microbial genomes shed light on interconnected biogeochemical processes in an aquifer system.</title>
        <authorList>
            <person name="Anantharaman K."/>
            <person name="Brown C.T."/>
            <person name="Hug L.A."/>
            <person name="Sharon I."/>
            <person name="Castelle C.J."/>
            <person name="Probst A.J."/>
            <person name="Thomas B.C."/>
            <person name="Singh A."/>
            <person name="Wilkins M.J."/>
            <person name="Karaoz U."/>
            <person name="Brodie E.L."/>
            <person name="Williams K.H."/>
            <person name="Hubbard S.S."/>
            <person name="Banfield J.F."/>
        </authorList>
    </citation>
    <scope>NUCLEOTIDE SEQUENCE [LARGE SCALE GENOMIC DNA]</scope>
</reference>
<keyword evidence="2" id="KW-0472">Membrane</keyword>
<dbReference type="AlphaFoldDB" id="A0A1F6XNS9"/>
<dbReference type="EMBL" id="MFVE01000002">
    <property type="protein sequence ID" value="OGI95743.1"/>
    <property type="molecule type" value="Genomic_DNA"/>
</dbReference>
<organism evidence="4 5">
    <name type="scientific">Candidatus Nomurabacteria bacterium RIFCSPLOWO2_01_FULL_42_17</name>
    <dbReference type="NCBI Taxonomy" id="1801780"/>
    <lineage>
        <taxon>Bacteria</taxon>
        <taxon>Candidatus Nomuraibacteriota</taxon>
    </lineage>
</organism>
<accession>A0A1F6XNS9</accession>
<evidence type="ECO:0000256" key="2">
    <source>
        <dbReference type="SAM" id="Phobius"/>
    </source>
</evidence>
<feature type="domain" description="Peptidoglycan binding-like" evidence="3">
    <location>
        <begin position="109"/>
        <end position="165"/>
    </location>
</feature>
<dbReference type="SUPFAM" id="SSF75704">
    <property type="entry name" value="Mitotic arrest deficient-like 1, Mad1"/>
    <property type="match status" value="1"/>
</dbReference>
<dbReference type="Proteomes" id="UP000178104">
    <property type="component" value="Unassembled WGS sequence"/>
</dbReference>
<keyword evidence="2" id="KW-1133">Transmembrane helix</keyword>
<proteinExistence type="predicted"/>
<feature type="transmembrane region" description="Helical" evidence="2">
    <location>
        <begin position="6"/>
        <end position="25"/>
    </location>
</feature>
<keyword evidence="2" id="KW-0812">Transmembrane</keyword>
<evidence type="ECO:0000313" key="5">
    <source>
        <dbReference type="Proteomes" id="UP000178104"/>
    </source>
</evidence>
<protein>
    <recommendedName>
        <fullName evidence="3">Peptidoglycan binding-like domain-containing protein</fullName>
    </recommendedName>
</protein>
<dbReference type="STRING" id="1801780.A2917_00275"/>
<dbReference type="Gene3D" id="1.10.101.10">
    <property type="entry name" value="PGBD-like superfamily/PGBD"/>
    <property type="match status" value="1"/>
</dbReference>
<sequence length="173" mass="19156">MEKLKFILFSVVTLALVGILGYWSISTLQSGPESKARQRIQALEKQNAELAKEIKKLSGEKSTLQFKLAELTPPPAPAASAVIVYKYQDLINELQKLIDDNIFLKLKSRGTRVGTVQKFLNIYNNTSNKIDNDYGEGTVKAVMAFQKASGLNADGEAGADTFRAMIDWLKKQS</sequence>
<evidence type="ECO:0000256" key="1">
    <source>
        <dbReference type="SAM" id="Coils"/>
    </source>
</evidence>
<dbReference type="SUPFAM" id="SSF47090">
    <property type="entry name" value="PGBD-like"/>
    <property type="match status" value="1"/>
</dbReference>
<gene>
    <name evidence="4" type="ORF">A2917_00275</name>
</gene>
<evidence type="ECO:0000259" key="3">
    <source>
        <dbReference type="Pfam" id="PF01471"/>
    </source>
</evidence>
<comment type="caution">
    <text evidence="4">The sequence shown here is derived from an EMBL/GenBank/DDBJ whole genome shotgun (WGS) entry which is preliminary data.</text>
</comment>